<proteinExistence type="predicted"/>
<name>A0AAD7EN30_9AGAR</name>
<dbReference type="Proteomes" id="UP001218218">
    <property type="component" value="Unassembled WGS sequence"/>
</dbReference>
<protein>
    <recommendedName>
        <fullName evidence="4">SAM domain-containing protein</fullName>
    </recommendedName>
</protein>
<accession>A0AAD7EN30</accession>
<feature type="region of interest" description="Disordered" evidence="1">
    <location>
        <begin position="231"/>
        <end position="261"/>
    </location>
</feature>
<evidence type="ECO:0008006" key="4">
    <source>
        <dbReference type="Google" id="ProtNLM"/>
    </source>
</evidence>
<evidence type="ECO:0000313" key="3">
    <source>
        <dbReference type="Proteomes" id="UP001218218"/>
    </source>
</evidence>
<dbReference type="EMBL" id="JARIHO010000025">
    <property type="protein sequence ID" value="KAJ7342529.1"/>
    <property type="molecule type" value="Genomic_DNA"/>
</dbReference>
<organism evidence="2 3">
    <name type="scientific">Mycena albidolilacea</name>
    <dbReference type="NCBI Taxonomy" id="1033008"/>
    <lineage>
        <taxon>Eukaryota</taxon>
        <taxon>Fungi</taxon>
        <taxon>Dikarya</taxon>
        <taxon>Basidiomycota</taxon>
        <taxon>Agaricomycotina</taxon>
        <taxon>Agaricomycetes</taxon>
        <taxon>Agaricomycetidae</taxon>
        <taxon>Agaricales</taxon>
        <taxon>Marasmiineae</taxon>
        <taxon>Mycenaceae</taxon>
        <taxon>Mycena</taxon>
    </lineage>
</organism>
<keyword evidence="3" id="KW-1185">Reference proteome</keyword>
<reference evidence="2" key="1">
    <citation type="submission" date="2023-03" db="EMBL/GenBank/DDBJ databases">
        <title>Massive genome expansion in bonnet fungi (Mycena s.s.) driven by repeated elements and novel gene families across ecological guilds.</title>
        <authorList>
            <consortium name="Lawrence Berkeley National Laboratory"/>
            <person name="Harder C.B."/>
            <person name="Miyauchi S."/>
            <person name="Viragh M."/>
            <person name="Kuo A."/>
            <person name="Thoen E."/>
            <person name="Andreopoulos B."/>
            <person name="Lu D."/>
            <person name="Skrede I."/>
            <person name="Drula E."/>
            <person name="Henrissat B."/>
            <person name="Morin E."/>
            <person name="Kohler A."/>
            <person name="Barry K."/>
            <person name="LaButti K."/>
            <person name="Morin E."/>
            <person name="Salamov A."/>
            <person name="Lipzen A."/>
            <person name="Mereny Z."/>
            <person name="Hegedus B."/>
            <person name="Baldrian P."/>
            <person name="Stursova M."/>
            <person name="Weitz H."/>
            <person name="Taylor A."/>
            <person name="Grigoriev I.V."/>
            <person name="Nagy L.G."/>
            <person name="Martin F."/>
            <person name="Kauserud H."/>
        </authorList>
    </citation>
    <scope>NUCLEOTIDE SEQUENCE</scope>
    <source>
        <strain evidence="2">CBHHK002</strain>
    </source>
</reference>
<gene>
    <name evidence="2" type="ORF">DFH08DRAFT_811611</name>
</gene>
<evidence type="ECO:0000256" key="1">
    <source>
        <dbReference type="SAM" id="MobiDB-lite"/>
    </source>
</evidence>
<comment type="caution">
    <text evidence="2">The sequence shown here is derived from an EMBL/GenBank/DDBJ whole genome shotgun (WGS) entry which is preliminary data.</text>
</comment>
<feature type="region of interest" description="Disordered" evidence="1">
    <location>
        <begin position="19"/>
        <end position="71"/>
    </location>
</feature>
<dbReference type="AlphaFoldDB" id="A0AAD7EN30"/>
<feature type="compositionally biased region" description="Gly residues" evidence="1">
    <location>
        <begin position="243"/>
        <end position="261"/>
    </location>
</feature>
<sequence length="378" mass="40481">MTWTLCGLWRFPRGFSLQRRRTDSDTSKRSLTHTSTSVDLRTAMEPPTGDLKGTHASTKQNIEKPETPNTGRNALKFALQTLSSISSNIPFGSVLSGVIDPLLDIANRIEVHEITVTTRLLTSDNTQGFVELAARIQLLSHLVSKMARDKPEQRQPIVEALQGELRSITDDLKHADSRGKLDQFFNSKDNASSLAKHNNHLAQMIADATLVEVHEVLQWLQYVESRIGANSEKAEDTRPEFVGGTGGKGGHGGHTGGEGGLGEAAQLAIENVGGIGGEGGPGNVKGGPGGTGQGPRISHPLLAIDGNGLPPLTLAKFCQEYTLSGNFQKLLQDQGFETVGGLLEANDTDFEKAGFKFGHIAELTRALNDFASKNGSAK</sequence>
<evidence type="ECO:0000313" key="2">
    <source>
        <dbReference type="EMBL" id="KAJ7342529.1"/>
    </source>
</evidence>